<dbReference type="NCBIfam" id="NF033745">
    <property type="entry name" value="class_C_sortase"/>
    <property type="match status" value="1"/>
</dbReference>
<evidence type="ECO:0000256" key="3">
    <source>
        <dbReference type="SAM" id="Phobius"/>
    </source>
</evidence>
<dbReference type="InterPro" id="IPR023365">
    <property type="entry name" value="Sortase_dom-sf"/>
</dbReference>
<keyword evidence="3" id="KW-0472">Membrane</keyword>
<comment type="caution">
    <text evidence="4">The sequence shown here is derived from an EMBL/GenBank/DDBJ whole genome shotgun (WGS) entry which is preliminary data.</text>
</comment>
<evidence type="ECO:0000256" key="2">
    <source>
        <dbReference type="PIRSR" id="PIRSR605754-1"/>
    </source>
</evidence>
<dbReference type="CDD" id="cd05827">
    <property type="entry name" value="Sortase_C"/>
    <property type="match status" value="1"/>
</dbReference>
<keyword evidence="3" id="KW-0812">Transmembrane</keyword>
<dbReference type="RefSeq" id="WP_052689879.1">
    <property type="nucleotide sequence ID" value="NZ_KQ033865.1"/>
</dbReference>
<feature type="active site" description="Acyl-thioester intermediate" evidence="2">
    <location>
        <position position="250"/>
    </location>
</feature>
<dbReference type="NCBIfam" id="TIGR01076">
    <property type="entry name" value="sortase_fam"/>
    <property type="match status" value="1"/>
</dbReference>
<accession>A0ABD4AG11</accession>
<evidence type="ECO:0000313" key="4">
    <source>
        <dbReference type="EMBL" id="KJY53888.1"/>
    </source>
</evidence>
<gene>
    <name evidence="4" type="ORF">JF68_02650</name>
</gene>
<name>A0ABD4AG11_9BIFI</name>
<dbReference type="AlphaFoldDB" id="A0ABD4AG11"/>
<proteinExistence type="predicted"/>
<dbReference type="InterPro" id="IPR005754">
    <property type="entry name" value="Sortase"/>
</dbReference>
<protein>
    <submittedName>
        <fullName evidence="4">Sortase family protein</fullName>
    </submittedName>
</protein>
<reference evidence="4 5" key="1">
    <citation type="submission" date="2014-12" db="EMBL/GenBank/DDBJ databases">
        <title>Comparative genomics of the lactic acid bacteria isolated from the honey bee gut.</title>
        <authorList>
            <person name="Ellegaard K.M."/>
            <person name="Tamarit D."/>
            <person name="Javelind E."/>
            <person name="Olofsson T."/>
            <person name="Andersson S.G."/>
            <person name="Vasquez A."/>
        </authorList>
    </citation>
    <scope>NUCLEOTIDE SEQUENCE [LARGE SCALE GENOMIC DNA]</scope>
    <source>
        <strain evidence="4 5">Bma6</strain>
    </source>
</reference>
<evidence type="ECO:0000313" key="5">
    <source>
        <dbReference type="Proteomes" id="UP000033652"/>
    </source>
</evidence>
<dbReference type="Proteomes" id="UP000033652">
    <property type="component" value="Unassembled WGS sequence"/>
</dbReference>
<dbReference type="SUPFAM" id="SSF63817">
    <property type="entry name" value="Sortase"/>
    <property type="match status" value="1"/>
</dbReference>
<dbReference type="Gene3D" id="2.40.260.10">
    <property type="entry name" value="Sortase"/>
    <property type="match status" value="1"/>
</dbReference>
<feature type="transmembrane region" description="Helical" evidence="3">
    <location>
        <begin position="285"/>
        <end position="306"/>
    </location>
</feature>
<keyword evidence="1" id="KW-0378">Hydrolase</keyword>
<dbReference type="Pfam" id="PF04203">
    <property type="entry name" value="Sortase"/>
    <property type="match status" value="1"/>
</dbReference>
<evidence type="ECO:0000256" key="1">
    <source>
        <dbReference type="ARBA" id="ARBA00022801"/>
    </source>
</evidence>
<dbReference type="GO" id="GO:0016787">
    <property type="term" value="F:hydrolase activity"/>
    <property type="evidence" value="ECO:0007669"/>
    <property type="project" value="UniProtKB-KW"/>
</dbReference>
<dbReference type="EMBL" id="JXBX01000006">
    <property type="protein sequence ID" value="KJY53888.1"/>
    <property type="molecule type" value="Genomic_DNA"/>
</dbReference>
<feature type="transmembrane region" description="Helical" evidence="3">
    <location>
        <begin position="32"/>
        <end position="54"/>
    </location>
</feature>
<keyword evidence="3" id="KW-1133">Transmembrane helix</keyword>
<feature type="active site" description="Proton donor/acceptor" evidence="2">
    <location>
        <position position="188"/>
    </location>
</feature>
<dbReference type="InterPro" id="IPR042002">
    <property type="entry name" value="Sortase_C"/>
</dbReference>
<organism evidence="4 5">
    <name type="scientific">Bifidobacterium coryneforme</name>
    <dbReference type="NCBI Taxonomy" id="1687"/>
    <lineage>
        <taxon>Bacteria</taxon>
        <taxon>Bacillati</taxon>
        <taxon>Actinomycetota</taxon>
        <taxon>Actinomycetes</taxon>
        <taxon>Bifidobacteriales</taxon>
        <taxon>Bifidobacteriaceae</taxon>
        <taxon>Bifidobacterium</taxon>
    </lineage>
</organism>
<sequence length="323" mass="34715">MSRPESDAGTPAFAGVLAGDGRTPSYRRWNRLNLVLQILIVLLLLAALICLVWIPAVQYMSQRRSAAEAENAASRMAAWPQGRIRAEYAEAKAYNQRIAASGQTTLGEATDPFAPGKGGTLSQEDKAYQSLLEGPGGIMGTIRIPQVSIHLPIYHGTSEEVLQDGVGHLYGTSLPVGGASTNVVLSGHRGLTNALLFTRLDELKPGDIFYIDSLGRTMGYRIKSVHVIDPEDVHLYKVVPGKDLVTLMTCTPYGVNTQRLVLTAERQSIPEPIPDPGDAPKDGRLLGLMTGLGLLVVGTVSSVVAFRFRLPPRHRLGESAGKA</sequence>